<dbReference type="Proteomes" id="UP001523262">
    <property type="component" value="Unassembled WGS sequence"/>
</dbReference>
<dbReference type="PANTHER" id="PTHR43626">
    <property type="entry name" value="ACYL-COA N-ACYLTRANSFERASE"/>
    <property type="match status" value="1"/>
</dbReference>
<organism evidence="4 5">
    <name type="scientific">Neobacillus pocheonensis</name>
    <dbReference type="NCBI Taxonomy" id="363869"/>
    <lineage>
        <taxon>Bacteria</taxon>
        <taxon>Bacillati</taxon>
        <taxon>Bacillota</taxon>
        <taxon>Bacilli</taxon>
        <taxon>Bacillales</taxon>
        <taxon>Bacillaceae</taxon>
        <taxon>Neobacillus</taxon>
    </lineage>
</organism>
<reference evidence="4 5" key="1">
    <citation type="submission" date="2022-06" db="EMBL/GenBank/DDBJ databases">
        <authorList>
            <person name="Jeon C.O."/>
        </authorList>
    </citation>
    <scope>NUCLEOTIDE SEQUENCE [LARGE SCALE GENOMIC DNA]</scope>
    <source>
        <strain evidence="4 5">KCTC 13943</strain>
    </source>
</reference>
<accession>A0ABT0WEF7</accession>
<dbReference type="Pfam" id="PF00583">
    <property type="entry name" value="Acetyltransf_1"/>
    <property type="match status" value="1"/>
</dbReference>
<dbReference type="NCBIfam" id="NF005840">
    <property type="entry name" value="PRK07757.1"/>
    <property type="match status" value="1"/>
</dbReference>
<proteinExistence type="predicted"/>
<evidence type="ECO:0000259" key="3">
    <source>
        <dbReference type="PROSITE" id="PS51186"/>
    </source>
</evidence>
<keyword evidence="2" id="KW-0012">Acyltransferase</keyword>
<evidence type="ECO:0000313" key="5">
    <source>
        <dbReference type="Proteomes" id="UP001523262"/>
    </source>
</evidence>
<dbReference type="InterPro" id="IPR000182">
    <property type="entry name" value="GNAT_dom"/>
</dbReference>
<dbReference type="Gene3D" id="3.40.630.30">
    <property type="match status" value="1"/>
</dbReference>
<feature type="domain" description="N-acetyltransferase" evidence="3">
    <location>
        <begin position="1"/>
        <end position="133"/>
    </location>
</feature>
<dbReference type="PANTHER" id="PTHR43626:SF4">
    <property type="entry name" value="GCN5-RELATED N-ACETYLTRANSFERASE 2, CHLOROPLASTIC"/>
    <property type="match status" value="1"/>
</dbReference>
<dbReference type="InterPro" id="IPR016181">
    <property type="entry name" value="Acyl_CoA_acyltransferase"/>
</dbReference>
<gene>
    <name evidence="4" type="ORF">NDK43_23135</name>
</gene>
<keyword evidence="1" id="KW-0808">Transferase</keyword>
<dbReference type="InterPro" id="IPR045039">
    <property type="entry name" value="NSI-like"/>
</dbReference>
<dbReference type="CDD" id="cd04301">
    <property type="entry name" value="NAT_SF"/>
    <property type="match status" value="1"/>
</dbReference>
<dbReference type="SUPFAM" id="SSF55729">
    <property type="entry name" value="Acyl-CoA N-acyltransferases (Nat)"/>
    <property type="match status" value="1"/>
</dbReference>
<comment type="caution">
    <text evidence="4">The sequence shown here is derived from an EMBL/GenBank/DDBJ whole genome shotgun (WGS) entry which is preliminary data.</text>
</comment>
<name>A0ABT0WEF7_9BACI</name>
<evidence type="ECO:0000313" key="4">
    <source>
        <dbReference type="EMBL" id="MCM2534707.1"/>
    </source>
</evidence>
<sequence>MLIRKAVMSDTESIYKLISEYAKEGKLLARTYSSIYENLQSFLVAVLNNEVVGITSLTILDRNLAEVRSLAVSPAYVGKGIGKALVLQIIKETENLEITKLISLTYQIEFFSKIGFNRVDKNELPQKMWKDCINCPKLHSCDETAMLMNVLP</sequence>
<dbReference type="EMBL" id="JAMQCR010000002">
    <property type="protein sequence ID" value="MCM2534707.1"/>
    <property type="molecule type" value="Genomic_DNA"/>
</dbReference>
<dbReference type="PROSITE" id="PS51186">
    <property type="entry name" value="GNAT"/>
    <property type="match status" value="1"/>
</dbReference>
<protein>
    <submittedName>
        <fullName evidence="4">N-acetyltransferase</fullName>
    </submittedName>
</protein>
<evidence type="ECO:0000256" key="2">
    <source>
        <dbReference type="ARBA" id="ARBA00023315"/>
    </source>
</evidence>
<evidence type="ECO:0000256" key="1">
    <source>
        <dbReference type="ARBA" id="ARBA00022679"/>
    </source>
</evidence>
<keyword evidence="5" id="KW-1185">Reference proteome</keyword>